<evidence type="ECO:0000256" key="2">
    <source>
        <dbReference type="SAM" id="SignalP"/>
    </source>
</evidence>
<accession>A0A4R3YQT7</accession>
<dbReference type="RefSeq" id="WP_132143418.1">
    <property type="nucleotide sequence ID" value="NZ_SMCS01000003.1"/>
</dbReference>
<evidence type="ECO:0008006" key="5">
    <source>
        <dbReference type="Google" id="ProtNLM"/>
    </source>
</evidence>
<dbReference type="Proteomes" id="UP000295645">
    <property type="component" value="Unassembled WGS sequence"/>
</dbReference>
<feature type="signal peptide" evidence="2">
    <location>
        <begin position="1"/>
        <end position="24"/>
    </location>
</feature>
<keyword evidence="4" id="KW-1185">Reference proteome</keyword>
<dbReference type="OrthoDB" id="5954450at2"/>
<feature type="region of interest" description="Disordered" evidence="1">
    <location>
        <begin position="130"/>
        <end position="168"/>
    </location>
</feature>
<gene>
    <name evidence="3" type="ORF">EC912_103275</name>
</gene>
<evidence type="ECO:0000313" key="3">
    <source>
        <dbReference type="EMBL" id="TCV94790.1"/>
    </source>
</evidence>
<sequence length="168" mass="18511">MIRVSTWLARAGAAVLLASMLVLAGCHRGSAKDDHVPTSQGQFDMTLKSYKSGQFLVDGAVLSAADTGSHFSYLKDQGKLPKTVLLLPSDDSKIRDNHLGFMARMQLDYGFTVYYDKKGELVRLNAVEEKARTLEDTPQKANLPDRMQGKDAASGTYDPSSQQQQQQR</sequence>
<evidence type="ECO:0000313" key="4">
    <source>
        <dbReference type="Proteomes" id="UP000295645"/>
    </source>
</evidence>
<reference evidence="3 4" key="1">
    <citation type="submission" date="2019-03" db="EMBL/GenBank/DDBJ databases">
        <title>Above-ground endophytic microbial communities from plants in different locations in the United States.</title>
        <authorList>
            <person name="Frank C."/>
        </authorList>
    </citation>
    <scope>NUCLEOTIDE SEQUENCE [LARGE SCALE GENOMIC DNA]</scope>
    <source>
        <strain evidence="3 4">LP_13_YM</strain>
    </source>
</reference>
<dbReference type="AlphaFoldDB" id="A0A4R3YQT7"/>
<dbReference type="EMBL" id="SMCS01000003">
    <property type="protein sequence ID" value="TCV94790.1"/>
    <property type="molecule type" value="Genomic_DNA"/>
</dbReference>
<feature type="chain" id="PRO_5020314028" description="Lipoprotein" evidence="2">
    <location>
        <begin position="25"/>
        <end position="168"/>
    </location>
</feature>
<evidence type="ECO:0000256" key="1">
    <source>
        <dbReference type="SAM" id="MobiDB-lite"/>
    </source>
</evidence>
<dbReference type="PROSITE" id="PS51257">
    <property type="entry name" value="PROKAR_LIPOPROTEIN"/>
    <property type="match status" value="1"/>
</dbReference>
<organism evidence="3 4">
    <name type="scientific">Luteibacter rhizovicinus</name>
    <dbReference type="NCBI Taxonomy" id="242606"/>
    <lineage>
        <taxon>Bacteria</taxon>
        <taxon>Pseudomonadati</taxon>
        <taxon>Pseudomonadota</taxon>
        <taxon>Gammaproteobacteria</taxon>
        <taxon>Lysobacterales</taxon>
        <taxon>Rhodanobacteraceae</taxon>
        <taxon>Luteibacter</taxon>
    </lineage>
</organism>
<proteinExistence type="predicted"/>
<comment type="caution">
    <text evidence="3">The sequence shown here is derived from an EMBL/GenBank/DDBJ whole genome shotgun (WGS) entry which is preliminary data.</text>
</comment>
<keyword evidence="2" id="KW-0732">Signal</keyword>
<name>A0A4R3YQT7_9GAMM</name>
<protein>
    <recommendedName>
        <fullName evidence="5">Lipoprotein</fullName>
    </recommendedName>
</protein>